<dbReference type="PANTHER" id="PTHR11835:SF42">
    <property type="entry name" value="ISOCITRATE DEHYDROGENASE [NAD] SUBUNIT BETA, MITOCHONDRIAL"/>
    <property type="match status" value="1"/>
</dbReference>
<proteinExistence type="inferred from homology"/>
<dbReference type="SMART" id="SM01329">
    <property type="entry name" value="Iso_dh"/>
    <property type="match status" value="1"/>
</dbReference>
<comment type="caution">
    <text evidence="7">The sequence shown here is derived from an EMBL/GenBank/DDBJ whole genome shotgun (WGS) entry which is preliminary data.</text>
</comment>
<dbReference type="GO" id="GO:0005739">
    <property type="term" value="C:mitochondrion"/>
    <property type="evidence" value="ECO:0007669"/>
    <property type="project" value="TreeGrafter"/>
</dbReference>
<evidence type="ECO:0000313" key="7">
    <source>
        <dbReference type="EMBL" id="KGG53052.1"/>
    </source>
</evidence>
<keyword evidence="8" id="KW-1185">Reference proteome</keyword>
<dbReference type="OrthoDB" id="201213at2759"/>
<dbReference type="Pfam" id="PF00180">
    <property type="entry name" value="Iso_dh"/>
    <property type="match status" value="1"/>
</dbReference>
<dbReference type="SUPFAM" id="SSF53659">
    <property type="entry name" value="Isocitrate/Isopropylmalate dehydrogenase-like"/>
    <property type="match status" value="1"/>
</dbReference>
<comment type="catalytic activity">
    <reaction evidence="5">
        <text>an N-acyl-L-alpha-aminoacyl-tRNA + H2O = an N-acyl-L-amino acid + a tRNA + H(+)</text>
        <dbReference type="Rhea" id="RHEA:54448"/>
        <dbReference type="Rhea" id="RHEA-COMP:10123"/>
        <dbReference type="Rhea" id="RHEA-COMP:13883"/>
        <dbReference type="ChEBI" id="CHEBI:15377"/>
        <dbReference type="ChEBI" id="CHEBI:15378"/>
        <dbReference type="ChEBI" id="CHEBI:59874"/>
        <dbReference type="ChEBI" id="CHEBI:78442"/>
        <dbReference type="ChEBI" id="CHEBI:138191"/>
        <dbReference type="EC" id="3.1.1.29"/>
    </reaction>
</comment>
<accession>A0A098VVS2</accession>
<protein>
    <recommendedName>
        <fullName evidence="2">peptidyl-tRNA hydrolase</fullName>
        <ecNumber evidence="2">3.1.1.29</ecNumber>
    </recommendedName>
</protein>
<evidence type="ECO:0000256" key="3">
    <source>
        <dbReference type="ARBA" id="ARBA00022532"/>
    </source>
</evidence>
<evidence type="ECO:0000313" key="8">
    <source>
        <dbReference type="Proteomes" id="UP000029725"/>
    </source>
</evidence>
<keyword evidence="4" id="KW-0378">Hydrolase</keyword>
<dbReference type="PANTHER" id="PTHR11835">
    <property type="entry name" value="DECARBOXYLATING DEHYDROGENASES-ISOCITRATE, ISOPROPYLMALATE, TARTRATE"/>
    <property type="match status" value="1"/>
</dbReference>
<evidence type="ECO:0000259" key="6">
    <source>
        <dbReference type="SMART" id="SM01329"/>
    </source>
</evidence>
<dbReference type="Gene3D" id="3.40.718.10">
    <property type="entry name" value="Isopropylmalate Dehydrogenase"/>
    <property type="match status" value="2"/>
</dbReference>
<evidence type="ECO:0000256" key="4">
    <source>
        <dbReference type="ARBA" id="ARBA00022801"/>
    </source>
</evidence>
<organism evidence="7 8">
    <name type="scientific">Mitosporidium daphniae</name>
    <dbReference type="NCBI Taxonomy" id="1485682"/>
    <lineage>
        <taxon>Eukaryota</taxon>
        <taxon>Fungi</taxon>
        <taxon>Fungi incertae sedis</taxon>
        <taxon>Microsporidia</taxon>
        <taxon>Mitosporidium</taxon>
    </lineage>
</organism>
<feature type="domain" description="Isopropylmalate dehydrogenase-like" evidence="6">
    <location>
        <begin position="153"/>
        <end position="380"/>
    </location>
</feature>
<evidence type="ECO:0000256" key="1">
    <source>
        <dbReference type="ARBA" id="ARBA00007769"/>
    </source>
</evidence>
<dbReference type="HOGENOM" id="CLU_694608_0_0_1"/>
<dbReference type="GeneID" id="25258060"/>
<dbReference type="GO" id="GO:0006102">
    <property type="term" value="P:isocitrate metabolic process"/>
    <property type="evidence" value="ECO:0007669"/>
    <property type="project" value="TreeGrafter"/>
</dbReference>
<gene>
    <name evidence="7" type="ORF">DI09_114p40</name>
</gene>
<evidence type="ECO:0000256" key="5">
    <source>
        <dbReference type="ARBA" id="ARBA00048707"/>
    </source>
</evidence>
<dbReference type="AlphaFoldDB" id="A0A098VVS2"/>
<name>A0A098VVS2_9MICR</name>
<evidence type="ECO:0000256" key="2">
    <source>
        <dbReference type="ARBA" id="ARBA00013260"/>
    </source>
</evidence>
<dbReference type="InterPro" id="IPR023476">
    <property type="entry name" value="Pep_tRNA_hydro_II_dom_sf"/>
</dbReference>
<reference evidence="7 8" key="1">
    <citation type="submission" date="2014-04" db="EMBL/GenBank/DDBJ databases">
        <title>A new species of microsporidia sheds light on the evolution of extreme parasitism.</title>
        <authorList>
            <person name="Haag K.L."/>
            <person name="James T.Y."/>
            <person name="Larsson R."/>
            <person name="Schaer T.M."/>
            <person name="Refardt D."/>
            <person name="Pombert J.-F."/>
            <person name="Ebert D."/>
        </authorList>
    </citation>
    <scope>NUCLEOTIDE SEQUENCE [LARGE SCALE GENOMIC DNA]</scope>
    <source>
        <strain evidence="7 8">UGP3</strain>
        <tissue evidence="7">Spores</tissue>
    </source>
</reference>
<dbReference type="EC" id="3.1.1.29" evidence="2"/>
<dbReference type="Gene3D" id="3.40.1490.10">
    <property type="entry name" value="Bit1"/>
    <property type="match status" value="1"/>
</dbReference>
<keyword evidence="3" id="KW-0816">Tricarboxylic acid cycle</keyword>
<dbReference type="InterPro" id="IPR002833">
    <property type="entry name" value="PTH2"/>
</dbReference>
<comment type="similarity">
    <text evidence="1">Belongs to the isocitrate and isopropylmalate dehydrogenases family.</text>
</comment>
<dbReference type="GO" id="GO:0006099">
    <property type="term" value="P:tricarboxylic acid cycle"/>
    <property type="evidence" value="ECO:0007669"/>
    <property type="project" value="UniProtKB-KW"/>
</dbReference>
<dbReference type="Pfam" id="PF01981">
    <property type="entry name" value="PTH2"/>
    <property type="match status" value="1"/>
</dbReference>
<dbReference type="Proteomes" id="UP000029725">
    <property type="component" value="Unassembled WGS sequence"/>
</dbReference>
<dbReference type="InterPro" id="IPR024084">
    <property type="entry name" value="IsoPropMal-DH-like_dom"/>
</dbReference>
<dbReference type="GO" id="GO:0004045">
    <property type="term" value="F:peptidyl-tRNA hydrolase activity"/>
    <property type="evidence" value="ECO:0007669"/>
    <property type="project" value="UniProtKB-EC"/>
</dbReference>
<dbReference type="EMBL" id="JMKJ01000016">
    <property type="protein sequence ID" value="KGG53052.1"/>
    <property type="molecule type" value="Genomic_DNA"/>
</dbReference>
<dbReference type="VEuPathDB" id="MicrosporidiaDB:DI09_114p40"/>
<sequence>MRQVILLRHDLLARPNWTLGSVIAQAIHASIDCLHQYRNDTNVIKYTSDGARGSMTTIILEVRDEAHMGELKDALLHACIDHTIWVEQPENMATAIALKPYEKEGLPSFLKSLKLCAGLVRQFSSASKCLSGLLGSMSTVSSCGVEKYGGRYNVTLIPGDGIGKEMCNSVKTVFKAMNVPIDFEEIEVSGYCNDPSQLKAAIESLRRVFYTPINTSHCSLNHQLRKELDLFANVIPVKTIPGAPSRFTDIDFVIIRENMEGEYSGLEHQMVSRPQQFDVMVCPNLYGSICANIAAGLVGGPGVVPGCNIGRYVLFGIHFSDIAIFETGARHVAMDLKDRNQANPTSILLSAAWLLKHLGLGGHGSLLEKSIFQLIAEKNVRWLFAFINLGEDSRFFR</sequence>
<dbReference type="RefSeq" id="XP_013239488.1">
    <property type="nucleotide sequence ID" value="XM_013384034.1"/>
</dbReference>
<dbReference type="SUPFAM" id="SSF102462">
    <property type="entry name" value="Peptidyl-tRNA hydrolase II"/>
    <property type="match status" value="1"/>
</dbReference>